<proteinExistence type="predicted"/>
<evidence type="ECO:0000259" key="3">
    <source>
        <dbReference type="Pfam" id="PF03445"/>
    </source>
</evidence>
<feature type="repeat" description="TPR" evidence="1">
    <location>
        <begin position="609"/>
        <end position="642"/>
    </location>
</feature>
<protein>
    <recommendedName>
        <fullName evidence="3">Protein-PII uridylyltransferase N-terminal domain-containing protein</fullName>
    </recommendedName>
</protein>
<feature type="non-terminal residue" evidence="4">
    <location>
        <position position="1"/>
    </location>
</feature>
<feature type="region of interest" description="Disordered" evidence="2">
    <location>
        <begin position="537"/>
        <end position="560"/>
    </location>
</feature>
<dbReference type="PROSITE" id="PS50005">
    <property type="entry name" value="TPR"/>
    <property type="match status" value="3"/>
</dbReference>
<feature type="compositionally biased region" description="Basic and acidic residues" evidence="2">
    <location>
        <begin position="537"/>
        <end position="546"/>
    </location>
</feature>
<keyword evidence="1" id="KW-0802">TPR repeat</keyword>
<organism evidence="4 5">
    <name type="scientific">Owenia fusiformis</name>
    <name type="common">Polychaete worm</name>
    <dbReference type="NCBI Taxonomy" id="6347"/>
    <lineage>
        <taxon>Eukaryota</taxon>
        <taxon>Metazoa</taxon>
        <taxon>Spiralia</taxon>
        <taxon>Lophotrochozoa</taxon>
        <taxon>Annelida</taxon>
        <taxon>Polychaeta</taxon>
        <taxon>Sedentaria</taxon>
        <taxon>Canalipalpata</taxon>
        <taxon>Sabellida</taxon>
        <taxon>Oweniida</taxon>
        <taxon>Oweniidae</taxon>
        <taxon>Owenia</taxon>
    </lineage>
</organism>
<evidence type="ECO:0000256" key="1">
    <source>
        <dbReference type="PROSITE-ProRule" id="PRU00339"/>
    </source>
</evidence>
<dbReference type="PANTHER" id="PTHR19959">
    <property type="entry name" value="KINESIN LIGHT CHAIN"/>
    <property type="match status" value="1"/>
</dbReference>
<evidence type="ECO:0000256" key="2">
    <source>
        <dbReference type="SAM" id="MobiDB-lite"/>
    </source>
</evidence>
<dbReference type="Pfam" id="PF13374">
    <property type="entry name" value="TPR_10"/>
    <property type="match status" value="1"/>
</dbReference>
<comment type="caution">
    <text evidence="4">The sequence shown here is derived from an EMBL/GenBank/DDBJ whole genome shotgun (WGS) entry which is preliminary data.</text>
</comment>
<dbReference type="PANTHER" id="PTHR19959:SF119">
    <property type="entry name" value="FUNGAL LIPASE-LIKE DOMAIN-CONTAINING PROTEIN"/>
    <property type="match status" value="1"/>
</dbReference>
<dbReference type="EMBL" id="CAIIXF020000007">
    <property type="protein sequence ID" value="CAH1790527.1"/>
    <property type="molecule type" value="Genomic_DNA"/>
</dbReference>
<dbReference type="OrthoDB" id="5986190at2759"/>
<dbReference type="InterPro" id="IPR005105">
    <property type="entry name" value="GlnD_Uridyltrans_N"/>
</dbReference>
<sequence>WHFNYATALYNAALQRFRKINAENEVILADRFDYIQKQLQQLETGLLKTASKVNKEPLSKSGERYKHVLGGIRKYSNEAIHDIHTKDMLIDSVTFEMNEECQRRTIEKSKCFYDTLTSKIIELHKLMIDDCISVLGRPNCRFAIIGLGSLARKEVTAWSDLESAILYDPTGKSNEEIEKLKLDFRILVHYLHLKVINLGETKINALDIPVLCDFNSKLPNDVKDNDFYDKITPQGLCFDGSLPKASKIPFGRRSTKHPTKTDTLELIMTLDEMSECQLGEVSLREGYHLSDVLLTSTLITGDESLWIEYNKKVHEILSSRSTTDPKLSVGKQRGIKTLGEDLNAYLNKPLTPKSFNSQIRTKHDVYRFATISINTLKLLHHCTSFSPLDILDELHDKQVLPASAKIDLQLMICTVINMRHLVYGRCGQQREMASFLTRPSHDELLAASDQVSVRDFAPAIFRFYATLMPWTIFLVYNYCFNDISTWKYTSHFINLNPQTTARIQIQMYMFQDVINSLERQESNVIQNNMENQKECIPHLSRGDSDKSTNTGLQHKEKTSAENSDTFARLDVLGDAYFRKGEFNKAIQYHKESLDMKRTIHGNHPHPNIASSLGNLGSAYFSKGEFDKAIQYHNESLAIKRTIHGNHPHPNIASSLGNLGSAYHIKGEFDKAIQYHKESLAMERTIHGNHPHPEIAS</sequence>
<dbReference type="GO" id="GO:0008773">
    <property type="term" value="F:[protein-PII] uridylyltransferase activity"/>
    <property type="evidence" value="ECO:0007669"/>
    <property type="project" value="InterPro"/>
</dbReference>
<dbReference type="Proteomes" id="UP000749559">
    <property type="component" value="Unassembled WGS sequence"/>
</dbReference>
<dbReference type="InterPro" id="IPR011990">
    <property type="entry name" value="TPR-like_helical_dom_sf"/>
</dbReference>
<dbReference type="InterPro" id="IPR019734">
    <property type="entry name" value="TPR_rpt"/>
</dbReference>
<accession>A0A8S4PA63</accession>
<feature type="repeat" description="TPR" evidence="1">
    <location>
        <begin position="652"/>
        <end position="685"/>
    </location>
</feature>
<dbReference type="Pfam" id="PF03445">
    <property type="entry name" value="DUF294"/>
    <property type="match status" value="1"/>
</dbReference>
<feature type="repeat" description="TPR" evidence="1">
    <location>
        <begin position="566"/>
        <end position="599"/>
    </location>
</feature>
<dbReference type="SUPFAM" id="SSF48452">
    <property type="entry name" value="TPR-like"/>
    <property type="match status" value="1"/>
</dbReference>
<keyword evidence="5" id="KW-1185">Reference proteome</keyword>
<evidence type="ECO:0000313" key="4">
    <source>
        <dbReference type="EMBL" id="CAH1790527.1"/>
    </source>
</evidence>
<gene>
    <name evidence="4" type="ORF">OFUS_LOCUS15720</name>
</gene>
<evidence type="ECO:0000313" key="5">
    <source>
        <dbReference type="Proteomes" id="UP000749559"/>
    </source>
</evidence>
<name>A0A8S4PA63_OWEFU</name>
<dbReference type="Gene3D" id="1.25.40.10">
    <property type="entry name" value="Tetratricopeptide repeat domain"/>
    <property type="match status" value="1"/>
</dbReference>
<feature type="domain" description="Protein-PII uridylyltransferase N-terminal" evidence="3">
    <location>
        <begin position="111"/>
        <end position="176"/>
    </location>
</feature>
<dbReference type="AlphaFoldDB" id="A0A8S4PA63"/>
<dbReference type="SMART" id="SM00028">
    <property type="entry name" value="TPR"/>
    <property type="match status" value="3"/>
</dbReference>
<reference evidence="4" key="1">
    <citation type="submission" date="2022-03" db="EMBL/GenBank/DDBJ databases">
        <authorList>
            <person name="Martin C."/>
        </authorList>
    </citation>
    <scope>NUCLEOTIDE SEQUENCE</scope>
</reference>
<feature type="non-terminal residue" evidence="4">
    <location>
        <position position="696"/>
    </location>
</feature>
<dbReference type="Pfam" id="PF13424">
    <property type="entry name" value="TPR_12"/>
    <property type="match status" value="1"/>
</dbReference>